<dbReference type="STRING" id="670580.A0A1X6N353"/>
<dbReference type="AlphaFoldDB" id="A0A1X6N353"/>
<gene>
    <name evidence="2" type="ORF">POSPLADRAFT_1140878</name>
</gene>
<evidence type="ECO:0000313" key="2">
    <source>
        <dbReference type="EMBL" id="OSX63034.1"/>
    </source>
</evidence>
<evidence type="ECO:0008006" key="4">
    <source>
        <dbReference type="Google" id="ProtNLM"/>
    </source>
</evidence>
<dbReference type="OrthoDB" id="3064660at2759"/>
<feature type="compositionally biased region" description="Low complexity" evidence="1">
    <location>
        <begin position="54"/>
        <end position="66"/>
    </location>
</feature>
<organism evidence="2 3">
    <name type="scientific">Postia placenta MAD-698-R-SB12</name>
    <dbReference type="NCBI Taxonomy" id="670580"/>
    <lineage>
        <taxon>Eukaryota</taxon>
        <taxon>Fungi</taxon>
        <taxon>Dikarya</taxon>
        <taxon>Basidiomycota</taxon>
        <taxon>Agaricomycotina</taxon>
        <taxon>Agaricomycetes</taxon>
        <taxon>Polyporales</taxon>
        <taxon>Adustoporiaceae</taxon>
        <taxon>Rhodonia</taxon>
    </lineage>
</organism>
<evidence type="ECO:0000256" key="1">
    <source>
        <dbReference type="SAM" id="MobiDB-lite"/>
    </source>
</evidence>
<sequence length="374" mass="40903">MHSTHKNKSTSPATTQRATDPKLHFSFVIDNRALIALHGPSLPRKDAMCESDESSTPAAPHSSTPAHRDLLLTTSLLSRPNPHPWAPAFPNLSPVQVKREEILISLEELRQSQSLQRPLKQSPSPPWGRVSPPDKETLRLLLPLQYNGKTIIECDRFLSQLCIYWLVNTLLTTIELKVQVALSLLDGDTRTWATPFFAQLVSVQLGTQGVTTPFANEAAFATALKACFGNLDDEAAAQVELAKLCADKSVHEKHTAAEFSALFKGPADHSGYGDLELRNKYLSGIPSRVYRKIELKMFTTWEDADKRATEVEQILDISRARRPELNSFFSARGGGQGGAHGGTPRSHGVSASINTAVGKGDFSGSCFSCGKQGY</sequence>
<dbReference type="Proteomes" id="UP000194127">
    <property type="component" value="Unassembled WGS sequence"/>
</dbReference>
<name>A0A1X6N353_9APHY</name>
<dbReference type="GeneID" id="36330179"/>
<proteinExistence type="predicted"/>
<dbReference type="EMBL" id="KZ110596">
    <property type="protein sequence ID" value="OSX63034.1"/>
    <property type="molecule type" value="Genomic_DNA"/>
</dbReference>
<keyword evidence="3" id="KW-1185">Reference proteome</keyword>
<accession>A0A1X6N353</accession>
<evidence type="ECO:0000313" key="3">
    <source>
        <dbReference type="Proteomes" id="UP000194127"/>
    </source>
</evidence>
<dbReference type="RefSeq" id="XP_024339828.1">
    <property type="nucleotide sequence ID" value="XM_024485230.1"/>
</dbReference>
<reference evidence="2 3" key="1">
    <citation type="submission" date="2017-04" db="EMBL/GenBank/DDBJ databases">
        <title>Genome Sequence of the Model Brown-Rot Fungus Postia placenta SB12.</title>
        <authorList>
            <consortium name="DOE Joint Genome Institute"/>
            <person name="Gaskell J."/>
            <person name="Kersten P."/>
            <person name="Larrondo L.F."/>
            <person name="Canessa P."/>
            <person name="Martinez D."/>
            <person name="Hibbett D."/>
            <person name="Schmoll M."/>
            <person name="Kubicek C.P."/>
            <person name="Martinez A.T."/>
            <person name="Yadav J."/>
            <person name="Master E."/>
            <person name="Magnuson J.K."/>
            <person name="James T."/>
            <person name="Yaver D."/>
            <person name="Berka R."/>
            <person name="Labutti K."/>
            <person name="Lipzen A."/>
            <person name="Aerts A."/>
            <person name="Barry K."/>
            <person name="Henrissat B."/>
            <person name="Blanchette R."/>
            <person name="Grigoriev I."/>
            <person name="Cullen D."/>
        </authorList>
    </citation>
    <scope>NUCLEOTIDE SEQUENCE [LARGE SCALE GENOMIC DNA]</scope>
    <source>
        <strain evidence="2 3">MAD-698-R-SB12</strain>
    </source>
</reference>
<protein>
    <recommendedName>
        <fullName evidence="4">Retrotransposon gag domain-containing protein</fullName>
    </recommendedName>
</protein>
<feature type="region of interest" description="Disordered" evidence="1">
    <location>
        <begin position="45"/>
        <end position="66"/>
    </location>
</feature>